<evidence type="ECO:0008006" key="4">
    <source>
        <dbReference type="Google" id="ProtNLM"/>
    </source>
</evidence>
<feature type="transmembrane region" description="Helical" evidence="1">
    <location>
        <begin position="284"/>
        <end position="302"/>
    </location>
</feature>
<keyword evidence="1" id="KW-0472">Membrane</keyword>
<reference evidence="2 3" key="1">
    <citation type="journal article" date="2019" name="Nat. Ecol. Evol.">
        <title>Megaphylogeny resolves global patterns of mushroom evolution.</title>
        <authorList>
            <person name="Varga T."/>
            <person name="Krizsan K."/>
            <person name="Foldi C."/>
            <person name="Dima B."/>
            <person name="Sanchez-Garcia M."/>
            <person name="Sanchez-Ramirez S."/>
            <person name="Szollosi G.J."/>
            <person name="Szarkandi J.G."/>
            <person name="Papp V."/>
            <person name="Albert L."/>
            <person name="Andreopoulos W."/>
            <person name="Angelini C."/>
            <person name="Antonin V."/>
            <person name="Barry K.W."/>
            <person name="Bougher N.L."/>
            <person name="Buchanan P."/>
            <person name="Buyck B."/>
            <person name="Bense V."/>
            <person name="Catcheside P."/>
            <person name="Chovatia M."/>
            <person name="Cooper J."/>
            <person name="Damon W."/>
            <person name="Desjardin D."/>
            <person name="Finy P."/>
            <person name="Geml J."/>
            <person name="Haridas S."/>
            <person name="Hughes K."/>
            <person name="Justo A."/>
            <person name="Karasinski D."/>
            <person name="Kautmanova I."/>
            <person name="Kiss B."/>
            <person name="Kocsube S."/>
            <person name="Kotiranta H."/>
            <person name="LaButti K.M."/>
            <person name="Lechner B.E."/>
            <person name="Liimatainen K."/>
            <person name="Lipzen A."/>
            <person name="Lukacs Z."/>
            <person name="Mihaltcheva S."/>
            <person name="Morgado L.N."/>
            <person name="Niskanen T."/>
            <person name="Noordeloos M.E."/>
            <person name="Ohm R.A."/>
            <person name="Ortiz-Santana B."/>
            <person name="Ovrebo C."/>
            <person name="Racz N."/>
            <person name="Riley R."/>
            <person name="Savchenko A."/>
            <person name="Shiryaev A."/>
            <person name="Soop K."/>
            <person name="Spirin V."/>
            <person name="Szebenyi C."/>
            <person name="Tomsovsky M."/>
            <person name="Tulloss R.E."/>
            <person name="Uehling J."/>
            <person name="Grigoriev I.V."/>
            <person name="Vagvolgyi C."/>
            <person name="Papp T."/>
            <person name="Martin F.M."/>
            <person name="Miettinen O."/>
            <person name="Hibbett D.S."/>
            <person name="Nagy L.G."/>
        </authorList>
    </citation>
    <scope>NUCLEOTIDE SEQUENCE [LARGE SCALE GENOMIC DNA]</scope>
    <source>
        <strain evidence="2 3">CBS 962.96</strain>
    </source>
</reference>
<gene>
    <name evidence="2" type="ORF">K435DRAFT_772120</name>
</gene>
<organism evidence="2 3">
    <name type="scientific">Dendrothele bispora (strain CBS 962.96)</name>
    <dbReference type="NCBI Taxonomy" id="1314807"/>
    <lineage>
        <taxon>Eukaryota</taxon>
        <taxon>Fungi</taxon>
        <taxon>Dikarya</taxon>
        <taxon>Basidiomycota</taxon>
        <taxon>Agaricomycotina</taxon>
        <taxon>Agaricomycetes</taxon>
        <taxon>Agaricomycetidae</taxon>
        <taxon>Agaricales</taxon>
        <taxon>Agaricales incertae sedis</taxon>
        <taxon>Dendrothele</taxon>
    </lineage>
</organism>
<protein>
    <recommendedName>
        <fullName evidence="4">WW domain-containing protein</fullName>
    </recommendedName>
</protein>
<evidence type="ECO:0000313" key="2">
    <source>
        <dbReference type="EMBL" id="THV08693.1"/>
    </source>
</evidence>
<accession>A0A4S8MZ46</accession>
<dbReference type="OrthoDB" id="3208379at2759"/>
<dbReference type="AlphaFoldDB" id="A0A4S8MZ46"/>
<dbReference type="EMBL" id="ML179035">
    <property type="protein sequence ID" value="THV08693.1"/>
    <property type="molecule type" value="Genomic_DNA"/>
</dbReference>
<name>A0A4S8MZ46_DENBC</name>
<feature type="transmembrane region" description="Helical" evidence="1">
    <location>
        <begin position="356"/>
        <end position="389"/>
    </location>
</feature>
<keyword evidence="3" id="KW-1185">Reference proteome</keyword>
<keyword evidence="1" id="KW-1133">Transmembrane helix</keyword>
<feature type="transmembrane region" description="Helical" evidence="1">
    <location>
        <begin position="233"/>
        <end position="253"/>
    </location>
</feature>
<feature type="transmembrane region" description="Helical" evidence="1">
    <location>
        <begin position="401"/>
        <end position="430"/>
    </location>
</feature>
<feature type="transmembrane region" description="Helical" evidence="1">
    <location>
        <begin position="314"/>
        <end position="335"/>
    </location>
</feature>
<dbReference type="Proteomes" id="UP000297245">
    <property type="component" value="Unassembled WGS sequence"/>
</dbReference>
<sequence>MFPSETTVFPLPDGWSLHVHPRGWIYFSNKQLKAVVDQDIRQPEHLSTFFSLVSEHGALELNEEMEIHYHFSMSLWVNHKYCIASSERDGVINMTEELYQRIDANTLNRRRRLYWNYLSNHPAHIEKCPDRAVSDASDALTWFYTDNLISAGRSLSPFSKAECEELSKIIADLTHPRHEYSVGKVIFLAWLLREVCSYRDAEAYGMRTLAESRAAHKQRLPKPLSSPRPSRSLLPLVNLIIAFLFFGIPRIYLDHMKASFEYRGRFSVLEKQWRSYVDRLVREYSHFLLISTVLLSATVGFLTVDDLSRGTQVAATISAFSALGSIIVGVFSIWRHQGNMKPSYSWNYMRNTSRNILGLHGHAMLLSLPPVLLVWAIISFTISIIAYMIQHVGDGDVWERIWTWLALVVFALISITVLAALHAFSVIWTFQASESWPLTRSKPTDNLSTKESDTSSV</sequence>
<proteinExistence type="predicted"/>
<evidence type="ECO:0000313" key="3">
    <source>
        <dbReference type="Proteomes" id="UP000297245"/>
    </source>
</evidence>
<keyword evidence="1" id="KW-0812">Transmembrane</keyword>
<evidence type="ECO:0000256" key="1">
    <source>
        <dbReference type="SAM" id="Phobius"/>
    </source>
</evidence>